<evidence type="ECO:0000313" key="6">
    <source>
        <dbReference type="EMBL" id="KAF7289770.1"/>
    </source>
</evidence>
<dbReference type="PANTHER" id="PTHR24012">
    <property type="entry name" value="RNA BINDING PROTEIN"/>
    <property type="match status" value="1"/>
</dbReference>
<dbReference type="GO" id="GO:0003723">
    <property type="term" value="F:RNA binding"/>
    <property type="evidence" value="ECO:0007669"/>
    <property type="project" value="UniProtKB-UniRule"/>
</dbReference>
<feature type="region of interest" description="Disordered" evidence="4">
    <location>
        <begin position="102"/>
        <end position="186"/>
    </location>
</feature>
<reference evidence="6" key="1">
    <citation type="submission" date="2020-05" db="EMBL/GenBank/DDBJ databases">
        <title>Mycena genomes resolve the evolution of fungal bioluminescence.</title>
        <authorList>
            <person name="Tsai I.J."/>
        </authorList>
    </citation>
    <scope>NUCLEOTIDE SEQUENCE</scope>
    <source>
        <strain evidence="6">171206Taipei</strain>
    </source>
</reference>
<evidence type="ECO:0000256" key="2">
    <source>
        <dbReference type="ARBA" id="ARBA00022884"/>
    </source>
</evidence>
<gene>
    <name evidence="6" type="ORF">MIND_01350900</name>
</gene>
<accession>A0A8H6S034</accession>
<dbReference type="Proteomes" id="UP000636479">
    <property type="component" value="Unassembled WGS sequence"/>
</dbReference>
<dbReference type="SMART" id="SM00360">
    <property type="entry name" value="RRM"/>
    <property type="match status" value="2"/>
</dbReference>
<dbReference type="GeneID" id="59352459"/>
<dbReference type="SUPFAM" id="SSF54928">
    <property type="entry name" value="RNA-binding domain, RBD"/>
    <property type="match status" value="2"/>
</dbReference>
<name>A0A8H6S034_9AGAR</name>
<evidence type="ECO:0000259" key="5">
    <source>
        <dbReference type="PROSITE" id="PS50102"/>
    </source>
</evidence>
<feature type="region of interest" description="Disordered" evidence="4">
    <location>
        <begin position="276"/>
        <end position="310"/>
    </location>
</feature>
<feature type="compositionally biased region" description="Polar residues" evidence="4">
    <location>
        <begin position="165"/>
        <end position="174"/>
    </location>
</feature>
<dbReference type="RefSeq" id="XP_037213499.1">
    <property type="nucleotide sequence ID" value="XM_037369943.1"/>
</dbReference>
<dbReference type="PROSITE" id="PS50102">
    <property type="entry name" value="RRM"/>
    <property type="match status" value="2"/>
</dbReference>
<dbReference type="AlphaFoldDB" id="A0A8H6S034"/>
<dbReference type="Pfam" id="PF00076">
    <property type="entry name" value="RRM_1"/>
    <property type="match status" value="2"/>
</dbReference>
<sequence length="856" mass="93288">MSRSSCAPPTPPPVDSADIAVQAQLPTIPTSVSSPAWFPSVDSPLVPSSSTATLVDDVSLSPLEKGKATFDPSVHEIKVGKIVEALDAMDVNQLDVTSTDLEPGEIAADTSSRRSLDSSLPPLPASPVSSARTTPEFASTLTSKAASVDPATTTPLPISPPRVSPTDQPQSSPSFAPHLPEPVEKTPNVYINGLPPNFPEDQLFQLAVPFGTVRSVRSFTRHVGDTETGYGFVLFDTIASAERCINSLRRYRNLHPTFSKQVHKIPGTIYAHTRNAPASQVTSASASSRDGNSSLHGWEQEEGSTSGDSTFKARMERLSDKSSTNLYIEGLPLSIDEVTLAALVSPYSIRSSRFFQTRLSNPPRIIAFVRLETRSAAEEIIERLHGRMVRGWNDPGSRISVRFADTTEQRELRRQERLTREGEGGSSQLSIAQATLLNLRGNDLNRNSNGGYRGNDVSEPATRVPFQYAEYPAVPHSRQFDALDHARVPPRYPQQQIPSYYDGSPAQTQRINPAMASLLESLQAQADYHHISGVPVSNVRPFVPRGQQGLGIGSGGAHAQLGGYTPTEEFILRARSESLPPFSNASLKRRPPPLDLNDGRLHPVEGSGDANIGMGVRGYRTQASTLSFRHGQPLSPVFDAPESSMNEEDFHAQRGDRNHSLHNNNNNNNNNNNSTARMPRNTNSSFSHHAHSAPSHLRAQHHNEFVPRHRQSSLPSNQNHSYQHSHSQQQLHESSSSSNNSTHNNHATTKANHIRVAPHINTNVNSNNNTNPLYGRGQQIVFPNDVEQAQSSPALVSPALTYSSSRSSGFSPTTPFLPSFDEGENPQETDGFGGKKRIEGQHHHQSQQASGPVLTR</sequence>
<comment type="caution">
    <text evidence="6">The sequence shown here is derived from an EMBL/GenBank/DDBJ whole genome shotgun (WGS) entry which is preliminary data.</text>
</comment>
<feature type="domain" description="RRM" evidence="5">
    <location>
        <begin position="324"/>
        <end position="406"/>
    </location>
</feature>
<feature type="compositionally biased region" description="Basic and acidic residues" evidence="4">
    <location>
        <begin position="648"/>
        <end position="659"/>
    </location>
</feature>
<dbReference type="EMBL" id="JACAZF010000016">
    <property type="protein sequence ID" value="KAF7289770.1"/>
    <property type="molecule type" value="Genomic_DNA"/>
</dbReference>
<protein>
    <recommendedName>
        <fullName evidence="5">RRM domain-containing protein</fullName>
    </recommendedName>
</protein>
<feature type="compositionally biased region" description="Polar residues" evidence="4">
    <location>
        <begin position="136"/>
        <end position="156"/>
    </location>
</feature>
<evidence type="ECO:0000256" key="3">
    <source>
        <dbReference type="PROSITE-ProRule" id="PRU00176"/>
    </source>
</evidence>
<organism evidence="6 7">
    <name type="scientific">Mycena indigotica</name>
    <dbReference type="NCBI Taxonomy" id="2126181"/>
    <lineage>
        <taxon>Eukaryota</taxon>
        <taxon>Fungi</taxon>
        <taxon>Dikarya</taxon>
        <taxon>Basidiomycota</taxon>
        <taxon>Agaricomycotina</taxon>
        <taxon>Agaricomycetes</taxon>
        <taxon>Agaricomycetidae</taxon>
        <taxon>Agaricales</taxon>
        <taxon>Marasmiineae</taxon>
        <taxon>Mycenaceae</taxon>
        <taxon>Mycena</taxon>
    </lineage>
</organism>
<feature type="compositionally biased region" description="Polar residues" evidence="4">
    <location>
        <begin position="674"/>
        <end position="683"/>
    </location>
</feature>
<dbReference type="InterPro" id="IPR012677">
    <property type="entry name" value="Nucleotide-bd_a/b_plait_sf"/>
</dbReference>
<dbReference type="InterPro" id="IPR035979">
    <property type="entry name" value="RBD_domain_sf"/>
</dbReference>
<keyword evidence="7" id="KW-1185">Reference proteome</keyword>
<feature type="compositionally biased region" description="Low complexity" evidence="4">
    <location>
        <begin position="663"/>
        <end position="673"/>
    </location>
</feature>
<proteinExistence type="predicted"/>
<keyword evidence="1" id="KW-0677">Repeat</keyword>
<evidence type="ECO:0000313" key="7">
    <source>
        <dbReference type="Proteomes" id="UP000636479"/>
    </source>
</evidence>
<evidence type="ECO:0000256" key="4">
    <source>
        <dbReference type="SAM" id="MobiDB-lite"/>
    </source>
</evidence>
<keyword evidence="2 3" id="KW-0694">RNA-binding</keyword>
<feature type="compositionally biased region" description="Low complexity" evidence="4">
    <location>
        <begin position="684"/>
        <end position="696"/>
    </location>
</feature>
<feature type="domain" description="RRM" evidence="5">
    <location>
        <begin position="187"/>
        <end position="261"/>
    </location>
</feature>
<dbReference type="Gene3D" id="3.30.70.330">
    <property type="match status" value="2"/>
</dbReference>
<evidence type="ECO:0000256" key="1">
    <source>
        <dbReference type="ARBA" id="ARBA00022737"/>
    </source>
</evidence>
<feature type="region of interest" description="Disordered" evidence="4">
    <location>
        <begin position="581"/>
        <end position="746"/>
    </location>
</feature>
<feature type="region of interest" description="Disordered" evidence="4">
    <location>
        <begin position="803"/>
        <end position="856"/>
    </location>
</feature>
<dbReference type="InterPro" id="IPR000504">
    <property type="entry name" value="RRM_dom"/>
</dbReference>
<dbReference type="OrthoDB" id="271725at2759"/>
<feature type="compositionally biased region" description="Low complexity" evidence="4">
    <location>
        <begin position="716"/>
        <end position="746"/>
    </location>
</feature>